<reference evidence="4" key="1">
    <citation type="submission" date="2023-03" db="EMBL/GenBank/DDBJ databases">
        <authorList>
            <person name="Shen W."/>
            <person name="Cai J."/>
        </authorList>
    </citation>
    <scope>NUCLEOTIDE SEQUENCE</scope>
    <source>
        <strain evidence="4">P66-3</strain>
    </source>
</reference>
<dbReference type="PANTHER" id="PTHR12304">
    <property type="entry name" value="INOSINE-URIDINE PREFERRING NUCLEOSIDE HYDROLASE"/>
    <property type="match status" value="1"/>
</dbReference>
<organism evidence="4 5">
    <name type="scientific">Enterococcus xiangfangensis</name>
    <dbReference type="NCBI Taxonomy" id="1296537"/>
    <lineage>
        <taxon>Bacteria</taxon>
        <taxon>Bacillati</taxon>
        <taxon>Bacillota</taxon>
        <taxon>Bacilli</taxon>
        <taxon>Lactobacillales</taxon>
        <taxon>Enterococcaceae</taxon>
        <taxon>Enterococcus</taxon>
    </lineage>
</organism>
<feature type="domain" description="Inosine/uridine-preferring nucleoside hydrolase" evidence="3">
    <location>
        <begin position="72"/>
        <end position="255"/>
    </location>
</feature>
<accession>A0ABU3FCF0</accession>
<dbReference type="SUPFAM" id="SSF53590">
    <property type="entry name" value="Nucleoside hydrolase"/>
    <property type="match status" value="1"/>
</dbReference>
<dbReference type="Pfam" id="PF01156">
    <property type="entry name" value="IU_nuc_hydro"/>
    <property type="match status" value="1"/>
</dbReference>
<dbReference type="RefSeq" id="WP_311830341.1">
    <property type="nucleotide sequence ID" value="NZ_JARQAJ010000007.1"/>
</dbReference>
<dbReference type="PANTHER" id="PTHR12304:SF4">
    <property type="entry name" value="URIDINE NUCLEOSIDASE"/>
    <property type="match status" value="1"/>
</dbReference>
<evidence type="ECO:0000313" key="4">
    <source>
        <dbReference type="EMBL" id="MDT2760352.1"/>
    </source>
</evidence>
<sequence>MRKVIFDCDNTFGLANRDVDDGLTLFYLLGAPTIELLGVTLTYGNGNIEETEKMTQTIQTRLQLSFDYYANKQAEFLVEQVNQFPNEITVLATGALTNLFAAQKIDPRFFEKLREVVLMGGTVEPLVVNQRPVTELNFSCDPAAAKAVLLSQAQLTIMNGHMTAQAFFSDRELDQFLRDAEAVVDRQSLNWLKATLEKWILWNEATFDFHGFCNWDMTTAVYLEHPEFFSEEYYYLAKEQLGLYKGRIMLTDKSKNLVKMPKRLLAISEFNQLVIRRMVNGLRQTKIN</sequence>
<dbReference type="EMBL" id="JARQAJ010000007">
    <property type="protein sequence ID" value="MDT2760352.1"/>
    <property type="molecule type" value="Genomic_DNA"/>
</dbReference>
<keyword evidence="5" id="KW-1185">Reference proteome</keyword>
<keyword evidence="1 4" id="KW-0378">Hydrolase</keyword>
<dbReference type="Proteomes" id="UP001181046">
    <property type="component" value="Unassembled WGS sequence"/>
</dbReference>
<dbReference type="InterPro" id="IPR036452">
    <property type="entry name" value="Ribo_hydro-like"/>
</dbReference>
<protein>
    <submittedName>
        <fullName evidence="4">Nucleoside hydrolase</fullName>
    </submittedName>
</protein>
<dbReference type="InterPro" id="IPR023186">
    <property type="entry name" value="IUNH"/>
</dbReference>
<name>A0ABU3FCF0_9ENTE</name>
<dbReference type="GO" id="GO:0016787">
    <property type="term" value="F:hydrolase activity"/>
    <property type="evidence" value="ECO:0007669"/>
    <property type="project" value="UniProtKB-KW"/>
</dbReference>
<dbReference type="InterPro" id="IPR001910">
    <property type="entry name" value="Inosine/uridine_hydrolase_dom"/>
</dbReference>
<evidence type="ECO:0000313" key="5">
    <source>
        <dbReference type="Proteomes" id="UP001181046"/>
    </source>
</evidence>
<keyword evidence="2" id="KW-0326">Glycosidase</keyword>
<proteinExistence type="predicted"/>
<evidence type="ECO:0000256" key="1">
    <source>
        <dbReference type="ARBA" id="ARBA00022801"/>
    </source>
</evidence>
<comment type="caution">
    <text evidence="4">The sequence shown here is derived from an EMBL/GenBank/DDBJ whole genome shotgun (WGS) entry which is preliminary data.</text>
</comment>
<dbReference type="Gene3D" id="3.90.245.10">
    <property type="entry name" value="Ribonucleoside hydrolase-like"/>
    <property type="match status" value="2"/>
</dbReference>
<gene>
    <name evidence="4" type="ORF">P7H27_11320</name>
</gene>
<evidence type="ECO:0000259" key="3">
    <source>
        <dbReference type="Pfam" id="PF01156"/>
    </source>
</evidence>
<evidence type="ECO:0000256" key="2">
    <source>
        <dbReference type="ARBA" id="ARBA00023295"/>
    </source>
</evidence>